<comment type="subcellular location">
    <subcellularLocation>
        <location evidence="1">Membrane</location>
        <topology evidence="1">Multi-pass membrane protein</topology>
    </subcellularLocation>
</comment>
<evidence type="ECO:0000313" key="7">
    <source>
        <dbReference type="EMBL" id="PUA31801.1"/>
    </source>
</evidence>
<keyword evidence="4 6" id="KW-1133">Transmembrane helix</keyword>
<evidence type="ECO:0008006" key="9">
    <source>
        <dbReference type="Google" id="ProtNLM"/>
    </source>
</evidence>
<dbReference type="AlphaFoldDB" id="A0A2R7Y2N0"/>
<evidence type="ECO:0000256" key="1">
    <source>
        <dbReference type="ARBA" id="ARBA00004141"/>
    </source>
</evidence>
<comment type="caution">
    <text evidence="7">The sequence shown here is derived from an EMBL/GenBank/DDBJ whole genome shotgun (WGS) entry which is preliminary data.</text>
</comment>
<dbReference type="InterPro" id="IPR051611">
    <property type="entry name" value="ECF_transporter_component"/>
</dbReference>
<organism evidence="7 8">
    <name type="scientific">Zestosphaera tikiterensis</name>
    <dbReference type="NCBI Taxonomy" id="1973259"/>
    <lineage>
        <taxon>Archaea</taxon>
        <taxon>Thermoproteota</taxon>
        <taxon>Thermoprotei</taxon>
        <taxon>Desulfurococcales</taxon>
        <taxon>Desulfurococcaceae</taxon>
        <taxon>Zestosphaera</taxon>
    </lineage>
</organism>
<keyword evidence="2" id="KW-1003">Cell membrane</keyword>
<dbReference type="EMBL" id="NBVN01000006">
    <property type="protein sequence ID" value="PUA31801.1"/>
    <property type="molecule type" value="Genomic_DNA"/>
</dbReference>
<keyword evidence="3 6" id="KW-0812">Transmembrane</keyword>
<name>A0A2R7Y2N0_9CREN</name>
<feature type="transmembrane region" description="Helical" evidence="6">
    <location>
        <begin position="12"/>
        <end position="33"/>
    </location>
</feature>
<dbReference type="CDD" id="cd16914">
    <property type="entry name" value="EcfT"/>
    <property type="match status" value="1"/>
</dbReference>
<evidence type="ECO:0000256" key="4">
    <source>
        <dbReference type="ARBA" id="ARBA00022989"/>
    </source>
</evidence>
<protein>
    <recommendedName>
        <fullName evidence="9">Energy-coupling factor transporter transmembrane protein EcfT</fullName>
    </recommendedName>
</protein>
<evidence type="ECO:0000256" key="6">
    <source>
        <dbReference type="SAM" id="Phobius"/>
    </source>
</evidence>
<feature type="transmembrane region" description="Helical" evidence="6">
    <location>
        <begin position="54"/>
        <end position="75"/>
    </location>
</feature>
<dbReference type="Proteomes" id="UP000244093">
    <property type="component" value="Unassembled WGS sequence"/>
</dbReference>
<dbReference type="InterPro" id="IPR003339">
    <property type="entry name" value="ABC/ECF_trnsptr_transmembrane"/>
</dbReference>
<evidence type="ECO:0000313" key="8">
    <source>
        <dbReference type="Proteomes" id="UP000244093"/>
    </source>
</evidence>
<dbReference type="GO" id="GO:0005886">
    <property type="term" value="C:plasma membrane"/>
    <property type="evidence" value="ECO:0007669"/>
    <property type="project" value="UniProtKB-ARBA"/>
</dbReference>
<proteinExistence type="predicted"/>
<feature type="transmembrane region" description="Helical" evidence="6">
    <location>
        <begin position="95"/>
        <end position="116"/>
    </location>
</feature>
<evidence type="ECO:0000256" key="5">
    <source>
        <dbReference type="ARBA" id="ARBA00023136"/>
    </source>
</evidence>
<evidence type="ECO:0000256" key="2">
    <source>
        <dbReference type="ARBA" id="ARBA00022475"/>
    </source>
</evidence>
<dbReference type="PANTHER" id="PTHR34857:SF2">
    <property type="entry name" value="SLL0384 PROTEIN"/>
    <property type="match status" value="1"/>
</dbReference>
<dbReference type="Pfam" id="PF02361">
    <property type="entry name" value="CbiQ"/>
    <property type="match status" value="1"/>
</dbReference>
<dbReference type="PANTHER" id="PTHR34857">
    <property type="entry name" value="SLL0384 PROTEIN"/>
    <property type="match status" value="1"/>
</dbReference>
<sequence length="243" mass="26653">MARAGFKPSSLFIYSLTMASLAFIGRSVEFLLIPAVVNGVLGFGLGSRKIGLKLLVALMIINVWGALINAVYFSNVGTTLLDLGFIKINSGVVKAFLMVSLRFFLVVGSTLIMLSLSNARDLIKSLESDLRIPSSVAFSLAYAFRLFPLMARDFKEISIAREERGLKTFTLNPKHLKTLLTPLLSVGYERALWAGISSEVRGLSSRRKVRSNRNLSVGDLLIFAALSAQVLTAFLTELTLRLF</sequence>
<evidence type="ECO:0000256" key="3">
    <source>
        <dbReference type="ARBA" id="ARBA00022692"/>
    </source>
</evidence>
<gene>
    <name evidence="7" type="ORF">B7O98_08355</name>
</gene>
<feature type="transmembrane region" description="Helical" evidence="6">
    <location>
        <begin position="215"/>
        <end position="235"/>
    </location>
</feature>
<reference evidence="7 8" key="1">
    <citation type="journal article" date="2018" name="Syst. Appl. Microbiol.">
        <title>A new symbiotic nanoarchaeote (Candidatus Nanoclepta minutus) and its host (Zestosphaera tikiterensis gen. nov., sp. nov.) from a New Zealand hot spring.</title>
        <authorList>
            <person name="St John E."/>
            <person name="Liu Y."/>
            <person name="Podar M."/>
            <person name="Stott M.B."/>
            <person name="Meneghin J."/>
            <person name="Chen Z."/>
            <person name="Lagutin K."/>
            <person name="Mitchell K."/>
            <person name="Reysenbach A.L."/>
        </authorList>
    </citation>
    <scope>NUCLEOTIDE SEQUENCE [LARGE SCALE GENOMIC DNA]</scope>
    <source>
        <strain evidence="7">NZ3</strain>
    </source>
</reference>
<keyword evidence="5 6" id="KW-0472">Membrane</keyword>
<accession>A0A2R7Y2N0</accession>